<keyword evidence="2" id="KW-1185">Reference proteome</keyword>
<protein>
    <submittedName>
        <fullName evidence="1">Uncharacterized protein</fullName>
    </submittedName>
</protein>
<sequence>ATTRKSVTNLSVLPPGIPSNLDIFQGWELIGQLQYMNWRSLKYKFSWTHGQVKCIQKIKPISSTEVYIRIMQQPMVLIWKKIRATMGDKRRIPPIILF</sequence>
<reference evidence="1 2" key="1">
    <citation type="journal article" date="2023" name="Plants (Basel)">
        <title>Bridging the Gap: Combining Genomics and Transcriptomics Approaches to Understand Stylosanthes scabra, an Orphan Legume from the Brazilian Caatinga.</title>
        <authorList>
            <person name="Ferreira-Neto J.R.C."/>
            <person name="da Silva M.D."/>
            <person name="Binneck E."/>
            <person name="de Melo N.F."/>
            <person name="da Silva R.H."/>
            <person name="de Melo A.L.T.M."/>
            <person name="Pandolfi V."/>
            <person name="Bustamante F.O."/>
            <person name="Brasileiro-Vidal A.C."/>
            <person name="Benko-Iseppon A.M."/>
        </authorList>
    </citation>
    <scope>NUCLEOTIDE SEQUENCE [LARGE SCALE GENOMIC DNA]</scope>
    <source>
        <tissue evidence="1">Leaves</tissue>
    </source>
</reference>
<proteinExistence type="predicted"/>
<evidence type="ECO:0000313" key="1">
    <source>
        <dbReference type="EMBL" id="MED6224059.1"/>
    </source>
</evidence>
<comment type="caution">
    <text evidence="1">The sequence shown here is derived from an EMBL/GenBank/DDBJ whole genome shotgun (WGS) entry which is preliminary data.</text>
</comment>
<dbReference type="EMBL" id="JASCZI010273018">
    <property type="protein sequence ID" value="MED6224059.1"/>
    <property type="molecule type" value="Genomic_DNA"/>
</dbReference>
<feature type="non-terminal residue" evidence="1">
    <location>
        <position position="1"/>
    </location>
</feature>
<evidence type="ECO:0000313" key="2">
    <source>
        <dbReference type="Proteomes" id="UP001341840"/>
    </source>
</evidence>
<organism evidence="1 2">
    <name type="scientific">Stylosanthes scabra</name>
    <dbReference type="NCBI Taxonomy" id="79078"/>
    <lineage>
        <taxon>Eukaryota</taxon>
        <taxon>Viridiplantae</taxon>
        <taxon>Streptophyta</taxon>
        <taxon>Embryophyta</taxon>
        <taxon>Tracheophyta</taxon>
        <taxon>Spermatophyta</taxon>
        <taxon>Magnoliopsida</taxon>
        <taxon>eudicotyledons</taxon>
        <taxon>Gunneridae</taxon>
        <taxon>Pentapetalae</taxon>
        <taxon>rosids</taxon>
        <taxon>fabids</taxon>
        <taxon>Fabales</taxon>
        <taxon>Fabaceae</taxon>
        <taxon>Papilionoideae</taxon>
        <taxon>50 kb inversion clade</taxon>
        <taxon>dalbergioids sensu lato</taxon>
        <taxon>Dalbergieae</taxon>
        <taxon>Pterocarpus clade</taxon>
        <taxon>Stylosanthes</taxon>
    </lineage>
</organism>
<accession>A0ABU6ZPZ4</accession>
<gene>
    <name evidence="1" type="ORF">PIB30_080134</name>
</gene>
<name>A0ABU6ZPZ4_9FABA</name>
<dbReference type="Proteomes" id="UP001341840">
    <property type="component" value="Unassembled WGS sequence"/>
</dbReference>
<feature type="non-terminal residue" evidence="1">
    <location>
        <position position="98"/>
    </location>
</feature>